<feature type="region of interest" description="Disordered" evidence="1">
    <location>
        <begin position="1"/>
        <end position="20"/>
    </location>
</feature>
<accession>A0A4U6X5G4</accession>
<dbReference type="AlphaFoldDB" id="A0A4U6X5G4"/>
<dbReference type="EMBL" id="PJEX01000392">
    <property type="protein sequence ID" value="TKW50475.1"/>
    <property type="molecule type" value="Genomic_DNA"/>
</dbReference>
<comment type="caution">
    <text evidence="2">The sequence shown here is derived from an EMBL/GenBank/DDBJ whole genome shotgun (WGS) entry which is preliminary data.</text>
</comment>
<evidence type="ECO:0000256" key="1">
    <source>
        <dbReference type="SAM" id="MobiDB-lite"/>
    </source>
</evidence>
<feature type="compositionally biased region" description="Polar residues" evidence="1">
    <location>
        <begin position="1"/>
        <end position="11"/>
    </location>
</feature>
<gene>
    <name evidence="2" type="ORF">CTA1_5543</name>
</gene>
<evidence type="ECO:0000313" key="2">
    <source>
        <dbReference type="EMBL" id="TKW50475.1"/>
    </source>
</evidence>
<reference evidence="2 3" key="1">
    <citation type="journal article" date="2019" name="PLoS ONE">
        <title>Comparative genome analysis indicates high evolutionary potential of pathogenicity genes in Colletotrichum tanaceti.</title>
        <authorList>
            <person name="Lelwala R.V."/>
            <person name="Korhonen P.K."/>
            <person name="Young N.D."/>
            <person name="Scott J.B."/>
            <person name="Ades P.A."/>
            <person name="Gasser R.B."/>
            <person name="Taylor P.W.J."/>
        </authorList>
    </citation>
    <scope>NUCLEOTIDE SEQUENCE [LARGE SCALE GENOMIC DNA]</scope>
    <source>
        <strain evidence="2">BRIP57314</strain>
    </source>
</reference>
<name>A0A4U6X5G4_9PEZI</name>
<organism evidence="2 3">
    <name type="scientific">Colletotrichum tanaceti</name>
    <dbReference type="NCBI Taxonomy" id="1306861"/>
    <lineage>
        <taxon>Eukaryota</taxon>
        <taxon>Fungi</taxon>
        <taxon>Dikarya</taxon>
        <taxon>Ascomycota</taxon>
        <taxon>Pezizomycotina</taxon>
        <taxon>Sordariomycetes</taxon>
        <taxon>Hypocreomycetidae</taxon>
        <taxon>Glomerellales</taxon>
        <taxon>Glomerellaceae</taxon>
        <taxon>Colletotrichum</taxon>
        <taxon>Colletotrichum destructivum species complex</taxon>
    </lineage>
</organism>
<keyword evidence="3" id="KW-1185">Reference proteome</keyword>
<sequence length="59" mass="6302">MQDAMATTTPGCATPGRTPGKDLRRIAATSQASGPVIQFFAGDARRRRWLSLHCTGNKA</sequence>
<proteinExistence type="predicted"/>
<evidence type="ECO:0000313" key="3">
    <source>
        <dbReference type="Proteomes" id="UP000310108"/>
    </source>
</evidence>
<protein>
    <submittedName>
        <fullName evidence="2">Uncharacterized protein</fullName>
    </submittedName>
</protein>
<dbReference type="Proteomes" id="UP000310108">
    <property type="component" value="Unassembled WGS sequence"/>
</dbReference>